<evidence type="ECO:0000313" key="4">
    <source>
        <dbReference type="EMBL" id="CDH47011.1"/>
    </source>
</evidence>
<dbReference type="EMBL" id="CBTK010000286">
    <property type="protein sequence ID" value="CDH47011.1"/>
    <property type="molecule type" value="Genomic_DNA"/>
</dbReference>
<dbReference type="CDD" id="cd02138">
    <property type="entry name" value="TdsD-like"/>
    <property type="match status" value="1"/>
</dbReference>
<dbReference type="Gene3D" id="3.40.109.10">
    <property type="entry name" value="NADH Oxidase"/>
    <property type="match status" value="1"/>
</dbReference>
<dbReference type="SUPFAM" id="SSF55469">
    <property type="entry name" value="FMN-dependent nitroreductase-like"/>
    <property type="match status" value="1"/>
</dbReference>
<dbReference type="AlphaFoldDB" id="A0A7U7GFN0"/>
<keyword evidence="5" id="KW-1185">Reference proteome</keyword>
<dbReference type="GO" id="GO:0016491">
    <property type="term" value="F:oxidoreductase activity"/>
    <property type="evidence" value="ECO:0007669"/>
    <property type="project" value="UniProtKB-KW"/>
</dbReference>
<reference evidence="4 5" key="1">
    <citation type="journal article" date="2014" name="ISME J.">
        <title>Candidatus Competibacter-lineage genomes retrieved from metagenomes reveal functional metabolic diversity.</title>
        <authorList>
            <person name="McIlroy S.J."/>
            <person name="Albertsen M."/>
            <person name="Andresen E.K."/>
            <person name="Saunders A.M."/>
            <person name="Kristiansen R."/>
            <person name="Stokholm-Bjerregaard M."/>
            <person name="Nielsen K.L."/>
            <person name="Nielsen P.H."/>
        </authorList>
    </citation>
    <scope>NUCLEOTIDE SEQUENCE [LARGE SCALE GENOMIC DNA]</scope>
    <source>
        <strain evidence="4 5">Run_B_J11</strain>
    </source>
</reference>
<dbReference type="PANTHER" id="PTHR43673:SF10">
    <property type="entry name" value="NADH DEHYDROGENASE_NAD(P)H NITROREDUCTASE XCC3605-RELATED"/>
    <property type="match status" value="1"/>
</dbReference>
<comment type="caution">
    <text evidence="4">The sequence shown here is derived from an EMBL/GenBank/DDBJ whole genome shotgun (WGS) entry which is preliminary data.</text>
</comment>
<accession>A0A7U7GFN0</accession>
<dbReference type="InterPro" id="IPR000415">
    <property type="entry name" value="Nitroreductase-like"/>
</dbReference>
<keyword evidence="2" id="KW-0560">Oxidoreductase</keyword>
<evidence type="ECO:0000313" key="5">
    <source>
        <dbReference type="Proteomes" id="UP000019184"/>
    </source>
</evidence>
<name>A0A7U7GFN0_9GAMM</name>
<protein>
    <submittedName>
        <fullName evidence="4">Nitroreductase</fullName>
    </submittedName>
</protein>
<dbReference type="Pfam" id="PF00881">
    <property type="entry name" value="Nitroreductase"/>
    <property type="match status" value="1"/>
</dbReference>
<sequence length="202" mass="22436">MLEKPAVTQVVIADLIARRWSPRAMNPDQPVSREQLLALLEAARWAPSCFGDQPWRYLVWDRFRNAAAWQQAFECLAEGNQEWVKNASLLLLAVAAPNFGHNGKPNRWAQHDTGAASENLCLQAAALGLVAHQMGGFDPESAKTRFNIPADHVCMAMIAVGHPAPAEVLPGVLREREQAPRERKPLAQIVFEDGWNQSLQQT</sequence>
<comment type="similarity">
    <text evidence="1">Belongs to the nitroreductase family.</text>
</comment>
<feature type="domain" description="Nitroreductase" evidence="3">
    <location>
        <begin position="16"/>
        <end position="162"/>
    </location>
</feature>
<dbReference type="Proteomes" id="UP000019184">
    <property type="component" value="Unassembled WGS sequence"/>
</dbReference>
<gene>
    <name evidence="4" type="ORF">BN874_690061</name>
</gene>
<proteinExistence type="inferred from homology"/>
<dbReference type="InterPro" id="IPR029479">
    <property type="entry name" value="Nitroreductase"/>
</dbReference>
<dbReference type="PANTHER" id="PTHR43673">
    <property type="entry name" value="NAD(P)H NITROREDUCTASE YDGI-RELATED"/>
    <property type="match status" value="1"/>
</dbReference>
<dbReference type="RefSeq" id="WP_034435714.1">
    <property type="nucleotide sequence ID" value="NZ_CBTK010000286.1"/>
</dbReference>
<evidence type="ECO:0000259" key="3">
    <source>
        <dbReference type="Pfam" id="PF00881"/>
    </source>
</evidence>
<evidence type="ECO:0000256" key="2">
    <source>
        <dbReference type="ARBA" id="ARBA00023002"/>
    </source>
</evidence>
<dbReference type="OrthoDB" id="9802510at2"/>
<evidence type="ECO:0000256" key="1">
    <source>
        <dbReference type="ARBA" id="ARBA00007118"/>
    </source>
</evidence>
<organism evidence="4 5">
    <name type="scientific">Candidatus Contendobacter odensis Run_B_J11</name>
    <dbReference type="NCBI Taxonomy" id="1400861"/>
    <lineage>
        <taxon>Bacteria</taxon>
        <taxon>Pseudomonadati</taxon>
        <taxon>Pseudomonadota</taxon>
        <taxon>Gammaproteobacteria</taxon>
        <taxon>Candidatus Competibacteraceae</taxon>
        <taxon>Candidatus Contendibacter</taxon>
    </lineage>
</organism>